<keyword evidence="1" id="KW-1133">Transmembrane helix</keyword>
<proteinExistence type="predicted"/>
<keyword evidence="1" id="KW-0812">Transmembrane</keyword>
<dbReference type="RefSeq" id="XP_026623268.1">
    <property type="nucleotide sequence ID" value="XM_026767346.1"/>
</dbReference>
<dbReference type="GeneID" id="38135702"/>
<keyword evidence="1" id="KW-0472">Membrane</keyword>
<evidence type="ECO:0000256" key="1">
    <source>
        <dbReference type="SAM" id="Phobius"/>
    </source>
</evidence>
<organism evidence="2 3">
    <name type="scientific">Aspergillus welwitschiae</name>
    <dbReference type="NCBI Taxonomy" id="1341132"/>
    <lineage>
        <taxon>Eukaryota</taxon>
        <taxon>Fungi</taxon>
        <taxon>Dikarya</taxon>
        <taxon>Ascomycota</taxon>
        <taxon>Pezizomycotina</taxon>
        <taxon>Eurotiomycetes</taxon>
        <taxon>Eurotiomycetidae</taxon>
        <taxon>Eurotiales</taxon>
        <taxon>Aspergillaceae</taxon>
        <taxon>Aspergillus</taxon>
        <taxon>Aspergillus subgen. Circumdati</taxon>
    </lineage>
</organism>
<feature type="transmembrane region" description="Helical" evidence="1">
    <location>
        <begin position="28"/>
        <end position="50"/>
    </location>
</feature>
<dbReference type="EMBL" id="KZ852062">
    <property type="protein sequence ID" value="RDH30246.1"/>
    <property type="molecule type" value="Genomic_DNA"/>
</dbReference>
<evidence type="ECO:0000313" key="2">
    <source>
        <dbReference type="EMBL" id="RDH30246.1"/>
    </source>
</evidence>
<dbReference type="AlphaFoldDB" id="A0A3F3PV92"/>
<sequence>MTIIITHWCIGVMQSDDLLGAACQSRQLQFGITLFISIFINALLLQILGLSMESR</sequence>
<reference evidence="2 3" key="1">
    <citation type="submission" date="2018-07" db="EMBL/GenBank/DDBJ databases">
        <title>The genomes of Aspergillus section Nigri reveals drivers in fungal speciation.</title>
        <authorList>
            <consortium name="DOE Joint Genome Institute"/>
            <person name="Vesth T.C."/>
            <person name="Nybo J."/>
            <person name="Theobald S."/>
            <person name="Brandl J."/>
            <person name="Frisvad J.C."/>
            <person name="Nielsen K.F."/>
            <person name="Lyhne E.K."/>
            <person name="Kogle M.E."/>
            <person name="Kuo A."/>
            <person name="Riley R."/>
            <person name="Clum A."/>
            <person name="Nolan M."/>
            <person name="Lipzen A."/>
            <person name="Salamov A."/>
            <person name="Henrissat B."/>
            <person name="Wiebenga A."/>
            <person name="De vries R.P."/>
            <person name="Grigoriev I.V."/>
            <person name="Mortensen U.H."/>
            <person name="Andersen M.R."/>
            <person name="Baker S.E."/>
        </authorList>
    </citation>
    <scope>NUCLEOTIDE SEQUENCE [LARGE SCALE GENOMIC DNA]</scope>
    <source>
        <strain evidence="2 3">CBS 139.54b</strain>
    </source>
</reference>
<evidence type="ECO:0000313" key="3">
    <source>
        <dbReference type="Proteomes" id="UP000253729"/>
    </source>
</evidence>
<gene>
    <name evidence="2" type="ORF">BDQ94DRAFT_149277</name>
</gene>
<name>A0A3F3PV92_9EURO</name>
<accession>A0A3F3PV92</accession>
<keyword evidence="3" id="KW-1185">Reference proteome</keyword>
<dbReference type="Proteomes" id="UP000253729">
    <property type="component" value="Unassembled WGS sequence"/>
</dbReference>
<protein>
    <submittedName>
        <fullName evidence="2">Uncharacterized protein</fullName>
    </submittedName>
</protein>